<gene>
    <name evidence="2" type="ORF">GCM10010978_31360</name>
</gene>
<feature type="transmembrane region" description="Helical" evidence="1">
    <location>
        <begin position="54"/>
        <end position="76"/>
    </location>
</feature>
<proteinExistence type="predicted"/>
<evidence type="ECO:0000313" key="3">
    <source>
        <dbReference type="Proteomes" id="UP000602050"/>
    </source>
</evidence>
<dbReference type="EMBL" id="BMEV01000094">
    <property type="protein sequence ID" value="GFZ89946.1"/>
    <property type="molecule type" value="Genomic_DNA"/>
</dbReference>
<protein>
    <recommendedName>
        <fullName evidence="4">Copper resistance protein D domain-containing protein</fullName>
    </recommendedName>
</protein>
<feature type="transmembrane region" description="Helical" evidence="1">
    <location>
        <begin position="88"/>
        <end position="110"/>
    </location>
</feature>
<feature type="transmembrane region" description="Helical" evidence="1">
    <location>
        <begin position="6"/>
        <end position="33"/>
    </location>
</feature>
<keyword evidence="3" id="KW-1185">Reference proteome</keyword>
<keyword evidence="1" id="KW-0812">Transmembrane</keyword>
<comment type="caution">
    <text evidence="2">The sequence shown here is derived from an EMBL/GenBank/DDBJ whole genome shotgun (WGS) entry which is preliminary data.</text>
</comment>
<evidence type="ECO:0008006" key="4">
    <source>
        <dbReference type="Google" id="ProtNLM"/>
    </source>
</evidence>
<accession>A0A8J2TTJ2</accession>
<feature type="transmembrane region" description="Helical" evidence="1">
    <location>
        <begin position="138"/>
        <end position="161"/>
    </location>
</feature>
<evidence type="ECO:0000256" key="1">
    <source>
        <dbReference type="SAM" id="Phobius"/>
    </source>
</evidence>
<evidence type="ECO:0000313" key="2">
    <source>
        <dbReference type="EMBL" id="GFZ89946.1"/>
    </source>
</evidence>
<reference evidence="2" key="2">
    <citation type="submission" date="2020-09" db="EMBL/GenBank/DDBJ databases">
        <authorList>
            <person name="Sun Q."/>
            <person name="Zhou Y."/>
        </authorList>
    </citation>
    <scope>NUCLEOTIDE SEQUENCE</scope>
    <source>
        <strain evidence="2">CGMCC 1.12360</strain>
    </source>
</reference>
<dbReference type="Proteomes" id="UP000602050">
    <property type="component" value="Unassembled WGS sequence"/>
</dbReference>
<keyword evidence="1" id="KW-1133">Transmembrane helix</keyword>
<organism evidence="2 3">
    <name type="scientific">Compostibacillus humi</name>
    <dbReference type="NCBI Taxonomy" id="1245525"/>
    <lineage>
        <taxon>Bacteria</taxon>
        <taxon>Bacillati</taxon>
        <taxon>Bacillota</taxon>
        <taxon>Bacilli</taxon>
        <taxon>Bacillales</taxon>
        <taxon>Bacillaceae</taxon>
        <taxon>Compostibacillus</taxon>
    </lineage>
</organism>
<keyword evidence="1" id="KW-0472">Membrane</keyword>
<reference evidence="2" key="1">
    <citation type="journal article" date="2014" name="Int. J. Syst. Evol. Microbiol.">
        <title>Complete genome sequence of Corynebacterium casei LMG S-19264T (=DSM 44701T), isolated from a smear-ripened cheese.</title>
        <authorList>
            <consortium name="US DOE Joint Genome Institute (JGI-PGF)"/>
            <person name="Walter F."/>
            <person name="Albersmeier A."/>
            <person name="Kalinowski J."/>
            <person name="Ruckert C."/>
        </authorList>
    </citation>
    <scope>NUCLEOTIDE SEQUENCE</scope>
    <source>
        <strain evidence="2">CGMCC 1.12360</strain>
    </source>
</reference>
<dbReference type="AlphaFoldDB" id="A0A8J2TTJ2"/>
<dbReference type="RefSeq" id="WP_188393342.1">
    <property type="nucleotide sequence ID" value="NZ_BMEV01000094.1"/>
</dbReference>
<sequence>MMREVLLVIHILLGIMWAGGIMFVGWGVYPVTLKMPLENQRKFLIQLMKWTHHLFTLIGSLVIFTGFLLGTVFGPIKSWEALFYSTYGHLWLTAFFLGIFALLWGIFVGYRGMMRLFLDDFVWIEAVNGNKEPLMRGLFRLTVMESMEVIGFIALVVIMVLL</sequence>
<name>A0A8J2TTJ2_9BACI</name>